<dbReference type="InterPro" id="IPR013187">
    <property type="entry name" value="F-box-assoc_dom_typ3"/>
</dbReference>
<dbReference type="Pfam" id="PF08268">
    <property type="entry name" value="FBA_3"/>
    <property type="match status" value="1"/>
</dbReference>
<dbReference type="InterPro" id="IPR017451">
    <property type="entry name" value="F-box-assoc_interact_dom"/>
</dbReference>
<name>A0A396HFX9_MEDTR</name>
<dbReference type="AlphaFoldDB" id="A0A396HFX9"/>
<dbReference type="Pfam" id="PF00646">
    <property type="entry name" value="F-box"/>
    <property type="match status" value="1"/>
</dbReference>
<dbReference type="InterPro" id="IPR050796">
    <property type="entry name" value="SCF_F-box_component"/>
</dbReference>
<dbReference type="InterPro" id="IPR001810">
    <property type="entry name" value="F-box_dom"/>
</dbReference>
<dbReference type="Proteomes" id="UP000265566">
    <property type="component" value="Chromosome 6"/>
</dbReference>
<dbReference type="PANTHER" id="PTHR31672:SF13">
    <property type="entry name" value="F-BOX PROTEIN CPR30-LIKE"/>
    <property type="match status" value="1"/>
</dbReference>
<evidence type="ECO:0000313" key="2">
    <source>
        <dbReference type="EMBL" id="RHN51451.1"/>
    </source>
</evidence>
<gene>
    <name evidence="2" type="ORF">MtrunA17_Chr6g0468701</name>
</gene>
<proteinExistence type="predicted"/>
<evidence type="ECO:0000259" key="1">
    <source>
        <dbReference type="SMART" id="SM00256"/>
    </source>
</evidence>
<dbReference type="Gramene" id="rna35886">
    <property type="protein sequence ID" value="RHN51451.1"/>
    <property type="gene ID" value="gene35886"/>
</dbReference>
<protein>
    <submittedName>
        <fullName evidence="2">Putative F-box domain-containing protein</fullName>
    </submittedName>
</protein>
<dbReference type="InterPro" id="IPR036047">
    <property type="entry name" value="F-box-like_dom_sf"/>
</dbReference>
<dbReference type="NCBIfam" id="TIGR01640">
    <property type="entry name" value="F_box_assoc_1"/>
    <property type="match status" value="1"/>
</dbReference>
<reference evidence="2" key="1">
    <citation type="journal article" date="2018" name="Nat. Plants">
        <title>Whole-genome landscape of Medicago truncatula symbiotic genes.</title>
        <authorList>
            <person name="Pecrix Y."/>
            <person name="Gamas P."/>
            <person name="Carrere S."/>
        </authorList>
    </citation>
    <scope>NUCLEOTIDE SEQUENCE</scope>
    <source>
        <tissue evidence="2">Leaves</tissue>
    </source>
</reference>
<comment type="caution">
    <text evidence="2">The sequence shown here is derived from an EMBL/GenBank/DDBJ whole genome shotgun (WGS) entry which is preliminary data.</text>
</comment>
<dbReference type="CDD" id="cd22157">
    <property type="entry name" value="F-box_AtFBW1-like"/>
    <property type="match status" value="1"/>
</dbReference>
<sequence length="411" mass="47666">MMKQTLATFIRILKSLFFTFIITLKSLFVSSEPPPSLPMDLVEEILCRLPVKLLFQLRCQSKSFNTLISSLEFARKHLSMSNMHHHHLIITYSHESYSKSRVFSYPLHSIFYPRYSIFNSIVKPTELEYPFDKEKIVYGGSCHGILCLARKQDSRAKVKDVILWNPAIKKFQLSPSFKYPPIRDNYEYNPIFGFGYDHIFNLYKVVVIFDSVDGISKAVMVHTLGTSSWRLINVEFPLPNAHYRSLQFASGALHWIPYRKDYTHSVDSFDLVTESYKRLLQPNYGVEDVYKVILGVSRNCLCIFACKKTFFDAWLMKEYGNEGSWTKLFRVPYMEVDPFTNAKTTYPLWISEEDQVLMEYTYGGCLAVCDFKNGTFKFPKIQNIDGPNAIFNLGKDDNAEVYVESLISPCF</sequence>
<dbReference type="EMBL" id="PSQE01000006">
    <property type="protein sequence ID" value="RHN51451.1"/>
    <property type="molecule type" value="Genomic_DNA"/>
</dbReference>
<dbReference type="SMART" id="SM00256">
    <property type="entry name" value="FBOX"/>
    <property type="match status" value="1"/>
</dbReference>
<dbReference type="SUPFAM" id="SSF81383">
    <property type="entry name" value="F-box domain"/>
    <property type="match status" value="1"/>
</dbReference>
<dbReference type="PANTHER" id="PTHR31672">
    <property type="entry name" value="BNACNNG10540D PROTEIN"/>
    <property type="match status" value="1"/>
</dbReference>
<accession>A0A396HFX9</accession>
<organism evidence="2">
    <name type="scientific">Medicago truncatula</name>
    <name type="common">Barrel medic</name>
    <name type="synonym">Medicago tribuloides</name>
    <dbReference type="NCBI Taxonomy" id="3880"/>
    <lineage>
        <taxon>Eukaryota</taxon>
        <taxon>Viridiplantae</taxon>
        <taxon>Streptophyta</taxon>
        <taxon>Embryophyta</taxon>
        <taxon>Tracheophyta</taxon>
        <taxon>Spermatophyta</taxon>
        <taxon>Magnoliopsida</taxon>
        <taxon>eudicotyledons</taxon>
        <taxon>Gunneridae</taxon>
        <taxon>Pentapetalae</taxon>
        <taxon>rosids</taxon>
        <taxon>fabids</taxon>
        <taxon>Fabales</taxon>
        <taxon>Fabaceae</taxon>
        <taxon>Papilionoideae</taxon>
        <taxon>50 kb inversion clade</taxon>
        <taxon>NPAAA clade</taxon>
        <taxon>Hologalegina</taxon>
        <taxon>IRL clade</taxon>
        <taxon>Trifolieae</taxon>
        <taxon>Medicago</taxon>
    </lineage>
</organism>
<feature type="domain" description="F-box" evidence="1">
    <location>
        <begin position="37"/>
        <end position="77"/>
    </location>
</feature>